<feature type="compositionally biased region" description="Polar residues" evidence="1">
    <location>
        <begin position="29"/>
        <end position="41"/>
    </location>
</feature>
<name>A0A6C0AVQ4_9ZZZZ</name>
<protein>
    <submittedName>
        <fullName evidence="2">Uncharacterized protein</fullName>
    </submittedName>
</protein>
<feature type="compositionally biased region" description="Polar residues" evidence="1">
    <location>
        <begin position="1"/>
        <end position="14"/>
    </location>
</feature>
<organism evidence="2">
    <name type="scientific">viral metagenome</name>
    <dbReference type="NCBI Taxonomy" id="1070528"/>
    <lineage>
        <taxon>unclassified sequences</taxon>
        <taxon>metagenomes</taxon>
        <taxon>organismal metagenomes</taxon>
    </lineage>
</organism>
<evidence type="ECO:0000256" key="1">
    <source>
        <dbReference type="SAM" id="MobiDB-lite"/>
    </source>
</evidence>
<sequence>MSLLSTASPWNNDKNTNKKRIPTMRKQYKLNQSQQPSTDSEPPTIEGLENANEERNNKVNKLLDQITSLESNEESGLSNYEPLGPPSVQTKSDHLSSGKPPIDIPMPSFAEASIAQKDKHMYNATQSSTGGSDYKHIYQPATNFREANKPYYANMGLGKDDDKLMERINYMIHLLEQQQHEKTEHITEEFLLYTFLGIFVIYVVDSFTRVGKYTR</sequence>
<reference evidence="2" key="1">
    <citation type="journal article" date="2020" name="Nature">
        <title>Giant virus diversity and host interactions through global metagenomics.</title>
        <authorList>
            <person name="Schulz F."/>
            <person name="Roux S."/>
            <person name="Paez-Espino D."/>
            <person name="Jungbluth S."/>
            <person name="Walsh D.A."/>
            <person name="Denef V.J."/>
            <person name="McMahon K.D."/>
            <person name="Konstantinidis K.T."/>
            <person name="Eloe-Fadrosh E.A."/>
            <person name="Kyrpides N.C."/>
            <person name="Woyke T."/>
        </authorList>
    </citation>
    <scope>NUCLEOTIDE SEQUENCE</scope>
    <source>
        <strain evidence="2">GVMAG-S-ERX555943-30</strain>
    </source>
</reference>
<evidence type="ECO:0000313" key="2">
    <source>
        <dbReference type="EMBL" id="QHS83361.1"/>
    </source>
</evidence>
<feature type="compositionally biased region" description="Basic residues" evidence="1">
    <location>
        <begin position="17"/>
        <end position="28"/>
    </location>
</feature>
<feature type="region of interest" description="Disordered" evidence="1">
    <location>
        <begin position="1"/>
        <end position="57"/>
    </location>
</feature>
<accession>A0A6C0AVQ4</accession>
<feature type="compositionally biased region" description="Low complexity" evidence="1">
    <location>
        <begin position="70"/>
        <end position="81"/>
    </location>
</feature>
<dbReference type="EMBL" id="MN738753">
    <property type="protein sequence ID" value="QHS83361.1"/>
    <property type="molecule type" value="Genomic_DNA"/>
</dbReference>
<dbReference type="AlphaFoldDB" id="A0A6C0AVQ4"/>
<feature type="region of interest" description="Disordered" evidence="1">
    <location>
        <begin position="70"/>
        <end position="104"/>
    </location>
</feature>
<proteinExistence type="predicted"/>